<protein>
    <recommendedName>
        <fullName evidence="6">Small ribosomal subunit protein mS23</fullName>
    </recommendedName>
</protein>
<evidence type="ECO:0000256" key="4">
    <source>
        <dbReference type="ARBA" id="ARBA00023128"/>
    </source>
</evidence>
<keyword evidence="4" id="KW-0496">Mitochondrion</keyword>
<evidence type="ECO:0000313" key="8">
    <source>
        <dbReference type="EMBL" id="KAF3487983.1"/>
    </source>
</evidence>
<dbReference type="Proteomes" id="UP000712600">
    <property type="component" value="Unassembled WGS sequence"/>
</dbReference>
<name>A0A8S9MYJ5_BRACR</name>
<evidence type="ECO:0000256" key="6">
    <source>
        <dbReference type="ARBA" id="ARBA00035137"/>
    </source>
</evidence>
<evidence type="ECO:0000256" key="1">
    <source>
        <dbReference type="ARBA" id="ARBA00004173"/>
    </source>
</evidence>
<evidence type="ECO:0000256" key="7">
    <source>
        <dbReference type="SAM" id="MobiDB-lite"/>
    </source>
</evidence>
<comment type="subcellular location">
    <subcellularLocation>
        <location evidence="1">Mitochondrion</location>
    </subcellularLocation>
</comment>
<gene>
    <name evidence="8" type="ORF">F2Q69_00054313</name>
</gene>
<dbReference type="PANTHER" id="PTHR35693">
    <property type="entry name" value="EXPRESSED PROTEIN"/>
    <property type="match status" value="1"/>
</dbReference>
<evidence type="ECO:0000256" key="5">
    <source>
        <dbReference type="ARBA" id="ARBA00023274"/>
    </source>
</evidence>
<comment type="caution">
    <text evidence="8">The sequence shown here is derived from an EMBL/GenBank/DDBJ whole genome shotgun (WGS) entry which is preliminary data.</text>
</comment>
<feature type="compositionally biased region" description="Basic and acidic residues" evidence="7">
    <location>
        <begin position="203"/>
        <end position="215"/>
    </location>
</feature>
<dbReference type="EMBL" id="QGKX02002183">
    <property type="protein sequence ID" value="KAF3487983.1"/>
    <property type="molecule type" value="Genomic_DNA"/>
</dbReference>
<keyword evidence="5" id="KW-0687">Ribonucleoprotein</keyword>
<accession>A0A8S9MYJ5</accession>
<evidence type="ECO:0000256" key="2">
    <source>
        <dbReference type="ARBA" id="ARBA00009864"/>
    </source>
</evidence>
<feature type="region of interest" description="Disordered" evidence="7">
    <location>
        <begin position="192"/>
        <end position="252"/>
    </location>
</feature>
<reference evidence="8" key="1">
    <citation type="submission" date="2019-12" db="EMBL/GenBank/DDBJ databases">
        <title>Genome sequencing and annotation of Brassica cretica.</title>
        <authorList>
            <person name="Studholme D.J."/>
            <person name="Sarris P."/>
        </authorList>
    </citation>
    <scope>NUCLEOTIDE SEQUENCE</scope>
    <source>
        <strain evidence="8">PFS-109/04</strain>
        <tissue evidence="8">Leaf</tissue>
    </source>
</reference>
<proteinExistence type="inferred from homology"/>
<evidence type="ECO:0000256" key="3">
    <source>
        <dbReference type="ARBA" id="ARBA00022980"/>
    </source>
</evidence>
<organism evidence="8 9">
    <name type="scientific">Brassica cretica</name>
    <name type="common">Mustard</name>
    <dbReference type="NCBI Taxonomy" id="69181"/>
    <lineage>
        <taxon>Eukaryota</taxon>
        <taxon>Viridiplantae</taxon>
        <taxon>Streptophyta</taxon>
        <taxon>Embryophyta</taxon>
        <taxon>Tracheophyta</taxon>
        <taxon>Spermatophyta</taxon>
        <taxon>Magnoliopsida</taxon>
        <taxon>eudicotyledons</taxon>
        <taxon>Gunneridae</taxon>
        <taxon>Pentapetalae</taxon>
        <taxon>rosids</taxon>
        <taxon>malvids</taxon>
        <taxon>Brassicales</taxon>
        <taxon>Brassicaceae</taxon>
        <taxon>Brassiceae</taxon>
        <taxon>Brassica</taxon>
    </lineage>
</organism>
<dbReference type="PANTHER" id="PTHR35693:SF1">
    <property type="entry name" value="EXPRESSED PROTEIN"/>
    <property type="match status" value="1"/>
</dbReference>
<comment type="similarity">
    <text evidence="2">Belongs to the mitochondrion-specific ribosomal protein mS23 family.</text>
</comment>
<keyword evidence="3" id="KW-0689">Ribosomal protein</keyword>
<dbReference type="CDD" id="cd23701">
    <property type="entry name" value="At1g26750"/>
    <property type="match status" value="1"/>
</dbReference>
<sequence length="252" mass="29011">MKELLTDLVNVETASYLLRWLKLYLNRYEAFLNPRRGWLGVTTDHQGKKRKLWRASKKATMSWMKGDLLSKTRRLVGGLATREPVWLKAMEASPPPVFPRSNGNLKKIVLPEDPYVRRFARKHPEAKLVDPNKVSAFIPDPARVYGCRVLELTKNGISEDDAMSVANMEYLAERKEKKKAYKRLKELAVLQDKAPPPKPYLSTKKEMQTQEKKPPTDPPSVRRLVNQLKQQKDVLLQDKPGGSANQDHWIDE</sequence>
<dbReference type="InterPro" id="IPR059242">
    <property type="entry name" value="mS23_dom"/>
</dbReference>
<dbReference type="AlphaFoldDB" id="A0A8S9MYJ5"/>
<evidence type="ECO:0000313" key="9">
    <source>
        <dbReference type="Proteomes" id="UP000712600"/>
    </source>
</evidence>